<gene>
    <name evidence="1" type="ORF">PLXY2_LOCUS9117</name>
</gene>
<keyword evidence="2" id="KW-1185">Reference proteome</keyword>
<evidence type="ECO:0000313" key="2">
    <source>
        <dbReference type="Proteomes" id="UP000653454"/>
    </source>
</evidence>
<organism evidence="1 2">
    <name type="scientific">Plutella xylostella</name>
    <name type="common">Diamondback moth</name>
    <name type="synonym">Plutella maculipennis</name>
    <dbReference type="NCBI Taxonomy" id="51655"/>
    <lineage>
        <taxon>Eukaryota</taxon>
        <taxon>Metazoa</taxon>
        <taxon>Ecdysozoa</taxon>
        <taxon>Arthropoda</taxon>
        <taxon>Hexapoda</taxon>
        <taxon>Insecta</taxon>
        <taxon>Pterygota</taxon>
        <taxon>Neoptera</taxon>
        <taxon>Endopterygota</taxon>
        <taxon>Lepidoptera</taxon>
        <taxon>Glossata</taxon>
        <taxon>Ditrysia</taxon>
        <taxon>Yponomeutoidea</taxon>
        <taxon>Plutellidae</taxon>
        <taxon>Plutella</taxon>
    </lineage>
</organism>
<sequence length="126" mass="14525">MKSFLGTLGYRQKNRTRIAFRVSFYSSWWLKTGLRVSKILQVFSKQAIMIDTLIEYFAGEYHSGSISLPPLSRPDSPQRRLSNKLSRLALATHGWSRQLARWSWGLEHRLAQADAVLDIAETLESR</sequence>
<dbReference type="Proteomes" id="UP000653454">
    <property type="component" value="Unassembled WGS sequence"/>
</dbReference>
<dbReference type="EMBL" id="CAJHNJ030000035">
    <property type="protein sequence ID" value="CAG9128319.1"/>
    <property type="molecule type" value="Genomic_DNA"/>
</dbReference>
<proteinExistence type="predicted"/>
<evidence type="ECO:0000313" key="1">
    <source>
        <dbReference type="EMBL" id="CAG9128319.1"/>
    </source>
</evidence>
<protein>
    <submittedName>
        <fullName evidence="1">(diamondback moth) hypothetical protein</fullName>
    </submittedName>
</protein>
<reference evidence="1" key="1">
    <citation type="submission" date="2020-11" db="EMBL/GenBank/DDBJ databases">
        <authorList>
            <person name="Whiteford S."/>
        </authorList>
    </citation>
    <scope>NUCLEOTIDE SEQUENCE</scope>
</reference>
<comment type="caution">
    <text evidence="1">The sequence shown here is derived from an EMBL/GenBank/DDBJ whole genome shotgun (WGS) entry which is preliminary data.</text>
</comment>
<name>A0A8S4FJB7_PLUXY</name>
<accession>A0A8S4FJB7</accession>
<dbReference type="AlphaFoldDB" id="A0A8S4FJB7"/>